<dbReference type="InterPro" id="IPR038732">
    <property type="entry name" value="HpyO/CreE_NAD-binding"/>
</dbReference>
<feature type="domain" description="FAD-dependent urate hydroxylase HpyO/Asp monooxygenase CreE-like FAD/NAD(P)-binding" evidence="1">
    <location>
        <begin position="14"/>
        <end position="195"/>
    </location>
</feature>
<dbReference type="Proteomes" id="UP000230161">
    <property type="component" value="Unassembled WGS sequence"/>
</dbReference>
<dbReference type="PANTHER" id="PTHR40254:SF1">
    <property type="entry name" value="BLR0577 PROTEIN"/>
    <property type="match status" value="1"/>
</dbReference>
<comment type="caution">
    <text evidence="2">The sequence shown here is derived from an EMBL/GenBank/DDBJ whole genome shotgun (WGS) entry which is preliminary data.</text>
</comment>
<dbReference type="RefSeq" id="WP_100344897.1">
    <property type="nucleotide sequence ID" value="NZ_PGFB01000003.1"/>
</dbReference>
<gene>
    <name evidence="2" type="ORF">CLV54_2122</name>
</gene>
<keyword evidence="3" id="KW-1185">Reference proteome</keyword>
<reference evidence="2 3" key="1">
    <citation type="submission" date="2017-11" db="EMBL/GenBank/DDBJ databases">
        <title>Genomic Encyclopedia of Archaeal and Bacterial Type Strains, Phase II (KMG-II): From Individual Species to Whole Genera.</title>
        <authorList>
            <person name="Goeker M."/>
        </authorList>
    </citation>
    <scope>NUCLEOTIDE SEQUENCE [LARGE SCALE GENOMIC DNA]</scope>
    <source>
        <strain evidence="2 3">DSM 25625</strain>
    </source>
</reference>
<dbReference type="AlphaFoldDB" id="A0A2M9BWJ4"/>
<dbReference type="Pfam" id="PF13454">
    <property type="entry name" value="NAD_binding_9"/>
    <property type="match status" value="1"/>
</dbReference>
<name>A0A2M9BWJ4_9MICO</name>
<protein>
    <submittedName>
        <fullName evidence="2">FAD-NAD(P)-binding protein</fullName>
    </submittedName>
</protein>
<evidence type="ECO:0000313" key="2">
    <source>
        <dbReference type="EMBL" id="PJJ62322.1"/>
    </source>
</evidence>
<dbReference type="PANTHER" id="PTHR40254">
    <property type="entry name" value="BLR0577 PROTEIN"/>
    <property type="match status" value="1"/>
</dbReference>
<evidence type="ECO:0000313" key="3">
    <source>
        <dbReference type="Proteomes" id="UP000230161"/>
    </source>
</evidence>
<dbReference type="SUPFAM" id="SSF51971">
    <property type="entry name" value="Nucleotide-binding domain"/>
    <property type="match status" value="1"/>
</dbReference>
<organism evidence="2 3">
    <name type="scientific">Compostimonas suwonensis</name>
    <dbReference type="NCBI Taxonomy" id="1048394"/>
    <lineage>
        <taxon>Bacteria</taxon>
        <taxon>Bacillati</taxon>
        <taxon>Actinomycetota</taxon>
        <taxon>Actinomycetes</taxon>
        <taxon>Micrococcales</taxon>
        <taxon>Microbacteriaceae</taxon>
        <taxon>Compostimonas</taxon>
    </lineage>
</organism>
<evidence type="ECO:0000259" key="1">
    <source>
        <dbReference type="Pfam" id="PF13454"/>
    </source>
</evidence>
<dbReference type="OrthoDB" id="3653265at2"/>
<sequence>MTAIDPRTQPLRLAVLGAGPRGVGFLERLAASHPLLGEGRDVVVHLVDPYPAGPGRIWRLDQSPLLKLNSMAQDVTMFTDESSTIDGPVIPGPSLIDWARDVVSGRIADVAVPDDRLLAELRALEGTSFPTRRLQSLYLDWFHRRTVEALGESVVVREHREAASRVVEASDGEQHVLLESGKRLDVDVVLYALGHNGREPSEEHRGLQAFAARHELLYVAPAFTADAELRAINPGQRVLVRGLGLAAVDLVVLLTEGRGGRFERDAEGRLEYRASGREPHLAIGSGRGVPYHSKIGSTLHAPRPEPRFFTTDAAARLVAEHDPLDFRRRVWPLIAKEMLWGYYWELFHGHPERVGAPWSEFARVLESYEWNSAELRAVVDTVVPDPLDRLHLDEFDRPLDRRRFADAGELQEALREYIETDLALRTRPEHSATLGLFHSLLQSMFVLGEIVDTARWSARSRVHDLGESWIRYFSYVASGPPAHRLEELLALSRAGIVEFLGSGMTVVADETAGVFRARGANTDAETVASALVDARLPAENVSLSDNPVLRALVESGVGVEELVADEEYAGTTGRLAVRVQDARILAAAGGAHERRFAIGPYTTAPFVGAFARPRTNAVSFRENDRAARAVLLRLVEIARERESASSASAAVFEPATI</sequence>
<accession>A0A2M9BWJ4</accession>
<dbReference type="EMBL" id="PGFB01000003">
    <property type="protein sequence ID" value="PJJ62322.1"/>
    <property type="molecule type" value="Genomic_DNA"/>
</dbReference>
<proteinExistence type="predicted"/>
<dbReference type="InterPro" id="IPR052189">
    <property type="entry name" value="L-asp_N-monooxygenase_NS-form"/>
</dbReference>